<proteinExistence type="predicted"/>
<protein>
    <submittedName>
        <fullName evidence="1">Uncharacterized protein</fullName>
    </submittedName>
</protein>
<organism evidence="1 2">
    <name type="scientific">Trifolium medium</name>
    <dbReference type="NCBI Taxonomy" id="97028"/>
    <lineage>
        <taxon>Eukaryota</taxon>
        <taxon>Viridiplantae</taxon>
        <taxon>Streptophyta</taxon>
        <taxon>Embryophyta</taxon>
        <taxon>Tracheophyta</taxon>
        <taxon>Spermatophyta</taxon>
        <taxon>Magnoliopsida</taxon>
        <taxon>eudicotyledons</taxon>
        <taxon>Gunneridae</taxon>
        <taxon>Pentapetalae</taxon>
        <taxon>rosids</taxon>
        <taxon>fabids</taxon>
        <taxon>Fabales</taxon>
        <taxon>Fabaceae</taxon>
        <taxon>Papilionoideae</taxon>
        <taxon>50 kb inversion clade</taxon>
        <taxon>NPAAA clade</taxon>
        <taxon>Hologalegina</taxon>
        <taxon>IRL clade</taxon>
        <taxon>Trifolieae</taxon>
        <taxon>Trifolium</taxon>
    </lineage>
</organism>
<dbReference type="AlphaFoldDB" id="A0A392RRZ9"/>
<evidence type="ECO:0000313" key="2">
    <source>
        <dbReference type="Proteomes" id="UP000265520"/>
    </source>
</evidence>
<reference evidence="1 2" key="1">
    <citation type="journal article" date="2018" name="Front. Plant Sci.">
        <title>Red Clover (Trifolium pratense) and Zigzag Clover (T. medium) - A Picture of Genomic Similarities and Differences.</title>
        <authorList>
            <person name="Dluhosova J."/>
            <person name="Istvanek J."/>
            <person name="Nedelnik J."/>
            <person name="Repkova J."/>
        </authorList>
    </citation>
    <scope>NUCLEOTIDE SEQUENCE [LARGE SCALE GENOMIC DNA]</scope>
    <source>
        <strain evidence="2">cv. 10/8</strain>
        <tissue evidence="1">Leaf</tissue>
    </source>
</reference>
<evidence type="ECO:0000313" key="1">
    <source>
        <dbReference type="EMBL" id="MCI39109.1"/>
    </source>
</evidence>
<name>A0A392RRZ9_9FABA</name>
<accession>A0A392RRZ9</accession>
<feature type="non-terminal residue" evidence="1">
    <location>
        <position position="1"/>
    </location>
</feature>
<dbReference type="EMBL" id="LXQA010263662">
    <property type="protein sequence ID" value="MCI39109.1"/>
    <property type="molecule type" value="Genomic_DNA"/>
</dbReference>
<dbReference type="Proteomes" id="UP000265520">
    <property type="component" value="Unassembled WGS sequence"/>
</dbReference>
<sequence length="64" mass="7382">TAAYLKIAPTLPLFFHTFGLQRSCPKGEKAKRKAPKGPRPESSKYEWVSLKQRKSLFRIFEESV</sequence>
<comment type="caution">
    <text evidence="1">The sequence shown here is derived from an EMBL/GenBank/DDBJ whole genome shotgun (WGS) entry which is preliminary data.</text>
</comment>
<keyword evidence="2" id="KW-1185">Reference proteome</keyword>